<sequence length="261" mass="29739">MVLQQLNGSSAQFEDWTQRLSDRLSPEQQQRLAWNVAFLETPKSAQQLRQLQTKLSPSSSINNPLKLWLWISFYWQLRRSNRLGSNQILLPHFALKLRQLQGHPLWRSAQVTNMLQSLPNSLGVLVRSRWLCLKHARHQLYALPGEALMLGANSNCCMWQLVVADTSQAWLSLENACEMQAKWFINILQPTASGTYTLQSAPSDNSSSFCIRNGAGYLVKVQATTDTEQNQEALAEDCHWELNDCTQLPTLLNKYLKGKIL</sequence>
<accession>A0A0Q9W3Y1</accession>
<protein>
    <submittedName>
        <fullName evidence="1">Uncharacterized protein</fullName>
    </submittedName>
</protein>
<proteinExistence type="predicted"/>
<name>A0A0Q9W3Y1_DROVI</name>
<dbReference type="EMBL" id="CH940648">
    <property type="protein sequence ID" value="KRF79779.1"/>
    <property type="molecule type" value="Genomic_DNA"/>
</dbReference>
<reference evidence="1 2" key="1">
    <citation type="journal article" date="2007" name="Nature">
        <title>Evolution of genes and genomes on the Drosophila phylogeny.</title>
        <authorList>
            <consortium name="Drosophila 12 Genomes Consortium"/>
            <person name="Clark A.G."/>
            <person name="Eisen M.B."/>
            <person name="Smith D.R."/>
            <person name="Bergman C.M."/>
            <person name="Oliver B."/>
            <person name="Markow T.A."/>
            <person name="Kaufman T.C."/>
            <person name="Kellis M."/>
            <person name="Gelbart W."/>
            <person name="Iyer V.N."/>
            <person name="Pollard D.A."/>
            <person name="Sackton T.B."/>
            <person name="Larracuente A.M."/>
            <person name="Singh N.D."/>
            <person name="Abad J.P."/>
            <person name="Abt D.N."/>
            <person name="Adryan B."/>
            <person name="Aguade M."/>
            <person name="Akashi H."/>
            <person name="Anderson W.W."/>
            <person name="Aquadro C.F."/>
            <person name="Ardell D.H."/>
            <person name="Arguello R."/>
            <person name="Artieri C.G."/>
            <person name="Barbash D.A."/>
            <person name="Barker D."/>
            <person name="Barsanti P."/>
            <person name="Batterham P."/>
            <person name="Batzoglou S."/>
            <person name="Begun D."/>
            <person name="Bhutkar A."/>
            <person name="Blanco E."/>
            <person name="Bosak S.A."/>
            <person name="Bradley R.K."/>
            <person name="Brand A.D."/>
            <person name="Brent M.R."/>
            <person name="Brooks A.N."/>
            <person name="Brown R.H."/>
            <person name="Butlin R.K."/>
            <person name="Caggese C."/>
            <person name="Calvi B.R."/>
            <person name="Bernardo de Carvalho A."/>
            <person name="Caspi A."/>
            <person name="Castrezana S."/>
            <person name="Celniker S.E."/>
            <person name="Chang J.L."/>
            <person name="Chapple C."/>
            <person name="Chatterji S."/>
            <person name="Chinwalla A."/>
            <person name="Civetta A."/>
            <person name="Clifton S.W."/>
            <person name="Comeron J.M."/>
            <person name="Costello J.C."/>
            <person name="Coyne J.A."/>
            <person name="Daub J."/>
            <person name="David R.G."/>
            <person name="Delcher A.L."/>
            <person name="Delehaunty K."/>
            <person name="Do C.B."/>
            <person name="Ebling H."/>
            <person name="Edwards K."/>
            <person name="Eickbush T."/>
            <person name="Evans J.D."/>
            <person name="Filipski A."/>
            <person name="Findeiss S."/>
            <person name="Freyhult E."/>
            <person name="Fulton L."/>
            <person name="Fulton R."/>
            <person name="Garcia A.C."/>
            <person name="Gardiner A."/>
            <person name="Garfield D.A."/>
            <person name="Garvin B.E."/>
            <person name="Gibson G."/>
            <person name="Gilbert D."/>
            <person name="Gnerre S."/>
            <person name="Godfrey J."/>
            <person name="Good R."/>
            <person name="Gotea V."/>
            <person name="Gravely B."/>
            <person name="Greenberg A.J."/>
            <person name="Griffiths-Jones S."/>
            <person name="Gross S."/>
            <person name="Guigo R."/>
            <person name="Gustafson E.A."/>
            <person name="Haerty W."/>
            <person name="Hahn M.W."/>
            <person name="Halligan D.L."/>
            <person name="Halpern A.L."/>
            <person name="Halter G.M."/>
            <person name="Han M.V."/>
            <person name="Heger A."/>
            <person name="Hillier L."/>
            <person name="Hinrichs A.S."/>
            <person name="Holmes I."/>
            <person name="Hoskins R.A."/>
            <person name="Hubisz M.J."/>
            <person name="Hultmark D."/>
            <person name="Huntley M.A."/>
            <person name="Jaffe D.B."/>
            <person name="Jagadeeshan S."/>
            <person name="Jeck W.R."/>
            <person name="Johnson J."/>
            <person name="Jones C.D."/>
            <person name="Jordan W.C."/>
            <person name="Karpen G.H."/>
            <person name="Kataoka E."/>
            <person name="Keightley P.D."/>
            <person name="Kheradpour P."/>
            <person name="Kirkness E.F."/>
            <person name="Koerich L.B."/>
            <person name="Kristiansen K."/>
            <person name="Kudrna D."/>
            <person name="Kulathinal R.J."/>
            <person name="Kumar S."/>
            <person name="Kwok R."/>
            <person name="Lander E."/>
            <person name="Langley C.H."/>
            <person name="Lapoint R."/>
            <person name="Lazzaro B.P."/>
            <person name="Lee S.J."/>
            <person name="Levesque L."/>
            <person name="Li R."/>
            <person name="Lin C.F."/>
            <person name="Lin M.F."/>
            <person name="Lindblad-Toh K."/>
            <person name="Llopart A."/>
            <person name="Long M."/>
            <person name="Low L."/>
            <person name="Lozovsky E."/>
            <person name="Lu J."/>
            <person name="Luo M."/>
            <person name="Machado C.A."/>
            <person name="Makalowski W."/>
            <person name="Marzo M."/>
            <person name="Matsuda M."/>
            <person name="Matzkin L."/>
            <person name="McAllister B."/>
            <person name="McBride C.S."/>
            <person name="McKernan B."/>
            <person name="McKernan K."/>
            <person name="Mendez-Lago M."/>
            <person name="Minx P."/>
            <person name="Mollenhauer M.U."/>
            <person name="Montooth K."/>
            <person name="Mount S.M."/>
            <person name="Mu X."/>
            <person name="Myers E."/>
            <person name="Negre B."/>
            <person name="Newfeld S."/>
            <person name="Nielsen R."/>
            <person name="Noor M.A."/>
            <person name="O'Grady P."/>
            <person name="Pachter L."/>
            <person name="Papaceit M."/>
            <person name="Parisi M.J."/>
            <person name="Parisi M."/>
            <person name="Parts L."/>
            <person name="Pedersen J.S."/>
            <person name="Pesole G."/>
            <person name="Phillippy A.M."/>
            <person name="Ponting C.P."/>
            <person name="Pop M."/>
            <person name="Porcelli D."/>
            <person name="Powell J.R."/>
            <person name="Prohaska S."/>
            <person name="Pruitt K."/>
            <person name="Puig M."/>
            <person name="Quesneville H."/>
            <person name="Ram K.R."/>
            <person name="Rand D."/>
            <person name="Rasmussen M.D."/>
            <person name="Reed L.K."/>
            <person name="Reenan R."/>
            <person name="Reily A."/>
            <person name="Remington K.A."/>
            <person name="Rieger T.T."/>
            <person name="Ritchie M.G."/>
            <person name="Robin C."/>
            <person name="Rogers Y.H."/>
            <person name="Rohde C."/>
            <person name="Rozas J."/>
            <person name="Rubenfield M.J."/>
            <person name="Ruiz A."/>
            <person name="Russo S."/>
            <person name="Salzberg S.L."/>
            <person name="Sanchez-Gracia A."/>
            <person name="Saranga D.J."/>
            <person name="Sato H."/>
            <person name="Schaeffer S.W."/>
            <person name="Schatz M.C."/>
            <person name="Schlenke T."/>
            <person name="Schwartz R."/>
            <person name="Segarra C."/>
            <person name="Singh R.S."/>
            <person name="Sirot L."/>
            <person name="Sirota M."/>
            <person name="Sisneros N.B."/>
            <person name="Smith C.D."/>
            <person name="Smith T.F."/>
            <person name="Spieth J."/>
            <person name="Stage D.E."/>
            <person name="Stark A."/>
            <person name="Stephan W."/>
            <person name="Strausberg R.L."/>
            <person name="Strempel S."/>
            <person name="Sturgill D."/>
            <person name="Sutton G."/>
            <person name="Sutton G.G."/>
            <person name="Tao W."/>
            <person name="Teichmann S."/>
            <person name="Tobari Y.N."/>
            <person name="Tomimura Y."/>
            <person name="Tsolas J.M."/>
            <person name="Valente V.L."/>
            <person name="Venter E."/>
            <person name="Venter J.C."/>
            <person name="Vicario S."/>
            <person name="Vieira F.G."/>
            <person name="Vilella A.J."/>
            <person name="Villasante A."/>
            <person name="Walenz B."/>
            <person name="Wang J."/>
            <person name="Wasserman M."/>
            <person name="Watts T."/>
            <person name="Wilson D."/>
            <person name="Wilson R.K."/>
            <person name="Wing R.A."/>
            <person name="Wolfner M.F."/>
            <person name="Wong A."/>
            <person name="Wong G.K."/>
            <person name="Wu C.I."/>
            <person name="Wu G."/>
            <person name="Yamamoto D."/>
            <person name="Yang H.P."/>
            <person name="Yang S.P."/>
            <person name="Yorke J.A."/>
            <person name="Yoshida K."/>
            <person name="Zdobnov E."/>
            <person name="Zhang P."/>
            <person name="Zhang Y."/>
            <person name="Zimin A.V."/>
            <person name="Baldwin J."/>
            <person name="Abdouelleil A."/>
            <person name="Abdulkadir J."/>
            <person name="Abebe A."/>
            <person name="Abera B."/>
            <person name="Abreu J."/>
            <person name="Acer S.C."/>
            <person name="Aftuck L."/>
            <person name="Alexander A."/>
            <person name="An P."/>
            <person name="Anderson E."/>
            <person name="Anderson S."/>
            <person name="Arachi H."/>
            <person name="Azer M."/>
            <person name="Bachantsang P."/>
            <person name="Barry A."/>
            <person name="Bayul T."/>
            <person name="Berlin A."/>
            <person name="Bessette D."/>
            <person name="Bloom T."/>
            <person name="Blye J."/>
            <person name="Boguslavskiy L."/>
            <person name="Bonnet C."/>
            <person name="Boukhgalter B."/>
            <person name="Bourzgui I."/>
            <person name="Brown A."/>
            <person name="Cahill P."/>
            <person name="Channer S."/>
            <person name="Cheshatsang Y."/>
            <person name="Chuda L."/>
            <person name="Citroen M."/>
            <person name="Collymore A."/>
            <person name="Cooke P."/>
            <person name="Costello M."/>
            <person name="D'Aco K."/>
            <person name="Daza R."/>
            <person name="De Haan G."/>
            <person name="DeGray S."/>
            <person name="DeMaso C."/>
            <person name="Dhargay N."/>
            <person name="Dooley K."/>
            <person name="Dooley E."/>
            <person name="Doricent M."/>
            <person name="Dorje P."/>
            <person name="Dorjee K."/>
            <person name="Dupes A."/>
            <person name="Elong R."/>
            <person name="Falk J."/>
            <person name="Farina A."/>
            <person name="Faro S."/>
            <person name="Ferguson D."/>
            <person name="Fisher S."/>
            <person name="Foley C.D."/>
            <person name="Franke A."/>
            <person name="Friedrich D."/>
            <person name="Gadbois L."/>
            <person name="Gearin G."/>
            <person name="Gearin C.R."/>
            <person name="Giannoukos G."/>
            <person name="Goode T."/>
            <person name="Graham J."/>
            <person name="Grandbois E."/>
            <person name="Grewal S."/>
            <person name="Gyaltsen K."/>
            <person name="Hafez N."/>
            <person name="Hagos B."/>
            <person name="Hall J."/>
            <person name="Henson C."/>
            <person name="Hollinger A."/>
            <person name="Honan T."/>
            <person name="Huard M.D."/>
            <person name="Hughes L."/>
            <person name="Hurhula B."/>
            <person name="Husby M.E."/>
            <person name="Kamat A."/>
            <person name="Kanga B."/>
            <person name="Kashin S."/>
            <person name="Khazanovich D."/>
            <person name="Kisner P."/>
            <person name="Lance K."/>
            <person name="Lara M."/>
            <person name="Lee W."/>
            <person name="Lennon N."/>
            <person name="Letendre F."/>
            <person name="LeVine R."/>
            <person name="Lipovsky A."/>
            <person name="Liu X."/>
            <person name="Liu J."/>
            <person name="Liu S."/>
            <person name="Lokyitsang T."/>
            <person name="Lokyitsang Y."/>
            <person name="Lubonja R."/>
            <person name="Lui A."/>
            <person name="MacDonald P."/>
            <person name="Magnisalis V."/>
            <person name="Maru K."/>
            <person name="Matthews C."/>
            <person name="McCusker W."/>
            <person name="McDonough S."/>
            <person name="Mehta T."/>
            <person name="Meldrim J."/>
            <person name="Meneus L."/>
            <person name="Mihai O."/>
            <person name="Mihalev A."/>
            <person name="Mihova T."/>
            <person name="Mittelman R."/>
            <person name="Mlenga V."/>
            <person name="Montmayeur A."/>
            <person name="Mulrain L."/>
            <person name="Navidi A."/>
            <person name="Naylor J."/>
            <person name="Negash T."/>
            <person name="Nguyen T."/>
            <person name="Nguyen N."/>
            <person name="Nicol R."/>
            <person name="Norbu C."/>
            <person name="Norbu N."/>
            <person name="Novod N."/>
            <person name="O'Neill B."/>
            <person name="Osman S."/>
            <person name="Markiewicz E."/>
            <person name="Oyono O.L."/>
            <person name="Patti C."/>
            <person name="Phunkhang P."/>
            <person name="Pierre F."/>
            <person name="Priest M."/>
            <person name="Raghuraman S."/>
            <person name="Rege F."/>
            <person name="Reyes R."/>
            <person name="Rise C."/>
            <person name="Rogov P."/>
            <person name="Ross K."/>
            <person name="Ryan E."/>
            <person name="Settipalli S."/>
            <person name="Shea T."/>
            <person name="Sherpa N."/>
            <person name="Shi L."/>
            <person name="Shih D."/>
            <person name="Sparrow T."/>
            <person name="Spaulding J."/>
            <person name="Stalker J."/>
            <person name="Stange-Thomann N."/>
            <person name="Stavropoulos S."/>
            <person name="Stone C."/>
            <person name="Strader C."/>
            <person name="Tesfaye S."/>
            <person name="Thomson T."/>
            <person name="Thoulutsang Y."/>
            <person name="Thoulutsang D."/>
            <person name="Topham K."/>
            <person name="Topping I."/>
            <person name="Tsamla T."/>
            <person name="Vassiliev H."/>
            <person name="Vo A."/>
            <person name="Wangchuk T."/>
            <person name="Wangdi T."/>
            <person name="Weiand M."/>
            <person name="Wilkinson J."/>
            <person name="Wilson A."/>
            <person name="Yadav S."/>
            <person name="Young G."/>
            <person name="Yu Q."/>
            <person name="Zembek L."/>
            <person name="Zhong D."/>
            <person name="Zimmer A."/>
            <person name="Zwirko Z."/>
            <person name="Jaffe D.B."/>
            <person name="Alvarez P."/>
            <person name="Brockman W."/>
            <person name="Butler J."/>
            <person name="Chin C."/>
            <person name="Gnerre S."/>
            <person name="Grabherr M."/>
            <person name="Kleber M."/>
            <person name="Mauceli E."/>
            <person name="MacCallum I."/>
        </authorList>
    </citation>
    <scope>NUCLEOTIDE SEQUENCE [LARGE SCALE GENOMIC DNA]</scope>
    <source>
        <strain evidence="2">Tucson 15010-1051.87</strain>
    </source>
</reference>
<gene>
    <name evidence="1" type="primary">Dvir\GJ26708</name>
    <name evidence="1" type="ORF">Dvir_GJ26708</name>
</gene>
<dbReference type="InParanoid" id="A0A0Q9W3Y1"/>
<dbReference type="Proteomes" id="UP000008792">
    <property type="component" value="Unassembled WGS sequence"/>
</dbReference>
<evidence type="ECO:0000313" key="2">
    <source>
        <dbReference type="Proteomes" id="UP000008792"/>
    </source>
</evidence>
<evidence type="ECO:0000313" key="1">
    <source>
        <dbReference type="EMBL" id="KRF79779.1"/>
    </source>
</evidence>
<keyword evidence="2" id="KW-1185">Reference proteome</keyword>
<organism evidence="1 2">
    <name type="scientific">Drosophila virilis</name>
    <name type="common">Fruit fly</name>
    <dbReference type="NCBI Taxonomy" id="7244"/>
    <lineage>
        <taxon>Eukaryota</taxon>
        <taxon>Metazoa</taxon>
        <taxon>Ecdysozoa</taxon>
        <taxon>Arthropoda</taxon>
        <taxon>Hexapoda</taxon>
        <taxon>Insecta</taxon>
        <taxon>Pterygota</taxon>
        <taxon>Neoptera</taxon>
        <taxon>Endopterygota</taxon>
        <taxon>Diptera</taxon>
        <taxon>Brachycera</taxon>
        <taxon>Muscomorpha</taxon>
        <taxon>Ephydroidea</taxon>
        <taxon>Drosophilidae</taxon>
        <taxon>Drosophila</taxon>
    </lineage>
</organism>
<dbReference type="AlphaFoldDB" id="A0A0Q9W3Y1"/>